<sequence length="310" mass="36548">MKSKLKNLKWMQPESKQKALHKFDSIVKFIAFPDELLDLKIVENFYENLTLSGHFFEDYYRIEKFNNDFSLSRFRKLNNRTDWWVFANSFEVDAVNQFGSNAISIYLGILKPPYFESDRPNFLNVAFIGDVIAHELMHTFDDEGKQFDSLGNVNQWWDNETESIYRHKEQCVIEKYNNYTVKEIGVPIKGIHTQGENIADIAALSLTYNVCHLSLKNYFQTYKRLLRRRRKPCKLPGLNYTMNQIFWLLSAMNWCTNATVQYLKNIMHHDEHSSPMFRVIGPLSNHKQFAKSFNCPKGSTMNPSKKCSFW</sequence>
<dbReference type="Gene3D" id="3.40.390.10">
    <property type="entry name" value="Collagenase (Catalytic Domain)"/>
    <property type="match status" value="1"/>
</dbReference>
<protein>
    <submittedName>
        <fullName evidence="2">Endothelin-converting enzyme 1-like protein</fullName>
    </submittedName>
</protein>
<evidence type="ECO:0000313" key="2">
    <source>
        <dbReference type="EMBL" id="RWS22458.1"/>
    </source>
</evidence>
<dbReference type="CDD" id="cd08662">
    <property type="entry name" value="M13"/>
    <property type="match status" value="1"/>
</dbReference>
<feature type="domain" description="Peptidase M13 C-terminal" evidence="1">
    <location>
        <begin position="97"/>
        <end position="308"/>
    </location>
</feature>
<organism evidence="2 3">
    <name type="scientific">Leptotrombidium deliense</name>
    <dbReference type="NCBI Taxonomy" id="299467"/>
    <lineage>
        <taxon>Eukaryota</taxon>
        <taxon>Metazoa</taxon>
        <taxon>Ecdysozoa</taxon>
        <taxon>Arthropoda</taxon>
        <taxon>Chelicerata</taxon>
        <taxon>Arachnida</taxon>
        <taxon>Acari</taxon>
        <taxon>Acariformes</taxon>
        <taxon>Trombidiformes</taxon>
        <taxon>Prostigmata</taxon>
        <taxon>Anystina</taxon>
        <taxon>Parasitengona</taxon>
        <taxon>Trombiculoidea</taxon>
        <taxon>Trombiculidae</taxon>
        <taxon>Leptotrombidium</taxon>
    </lineage>
</organism>
<dbReference type="PRINTS" id="PR00786">
    <property type="entry name" value="NEPRILYSIN"/>
</dbReference>
<evidence type="ECO:0000259" key="1">
    <source>
        <dbReference type="Pfam" id="PF01431"/>
    </source>
</evidence>
<proteinExistence type="predicted"/>
<dbReference type="PANTHER" id="PTHR11733:SF224">
    <property type="entry name" value="NEPRILYSIN-2"/>
    <property type="match status" value="1"/>
</dbReference>
<dbReference type="PROSITE" id="PS51885">
    <property type="entry name" value="NEPRILYSIN"/>
    <property type="match status" value="1"/>
</dbReference>
<dbReference type="PANTHER" id="PTHR11733">
    <property type="entry name" value="ZINC METALLOPROTEASE FAMILY M13 NEPRILYSIN-RELATED"/>
    <property type="match status" value="1"/>
</dbReference>
<comment type="caution">
    <text evidence="2">The sequence shown here is derived from an EMBL/GenBank/DDBJ whole genome shotgun (WGS) entry which is preliminary data.</text>
</comment>
<accession>A0A443S4H8</accession>
<dbReference type="Proteomes" id="UP000288716">
    <property type="component" value="Unassembled WGS sequence"/>
</dbReference>
<dbReference type="Gene3D" id="1.10.1380.10">
    <property type="entry name" value="Neutral endopeptidase , domain2"/>
    <property type="match status" value="1"/>
</dbReference>
<dbReference type="InterPro" id="IPR000718">
    <property type="entry name" value="Peptidase_M13"/>
</dbReference>
<evidence type="ECO:0000313" key="3">
    <source>
        <dbReference type="Proteomes" id="UP000288716"/>
    </source>
</evidence>
<dbReference type="InterPro" id="IPR018497">
    <property type="entry name" value="Peptidase_M13_C"/>
</dbReference>
<dbReference type="InterPro" id="IPR042089">
    <property type="entry name" value="Peptidase_M13_dom_2"/>
</dbReference>
<gene>
    <name evidence="2" type="ORF">B4U80_02014</name>
</gene>
<keyword evidence="3" id="KW-1185">Reference proteome</keyword>
<dbReference type="GO" id="GO:0004222">
    <property type="term" value="F:metalloendopeptidase activity"/>
    <property type="evidence" value="ECO:0007669"/>
    <property type="project" value="InterPro"/>
</dbReference>
<reference evidence="2 3" key="1">
    <citation type="journal article" date="2018" name="Gigascience">
        <title>Genomes of trombidid mites reveal novel predicted allergens and laterally-transferred genes associated with secondary metabolism.</title>
        <authorList>
            <person name="Dong X."/>
            <person name="Chaisiri K."/>
            <person name="Xia D."/>
            <person name="Armstrong S.D."/>
            <person name="Fang Y."/>
            <person name="Donnelly M.J."/>
            <person name="Kadowaki T."/>
            <person name="McGarry J.W."/>
            <person name="Darby A.C."/>
            <person name="Makepeace B.L."/>
        </authorList>
    </citation>
    <scope>NUCLEOTIDE SEQUENCE [LARGE SCALE GENOMIC DNA]</scope>
    <source>
        <strain evidence="2">UoL-UT</strain>
    </source>
</reference>
<dbReference type="GO" id="GO:0016485">
    <property type="term" value="P:protein processing"/>
    <property type="evidence" value="ECO:0007669"/>
    <property type="project" value="TreeGrafter"/>
</dbReference>
<name>A0A443S4H8_9ACAR</name>
<dbReference type="EMBL" id="NCKV01008749">
    <property type="protein sequence ID" value="RWS22458.1"/>
    <property type="molecule type" value="Genomic_DNA"/>
</dbReference>
<dbReference type="SUPFAM" id="SSF55486">
    <property type="entry name" value="Metalloproteases ('zincins'), catalytic domain"/>
    <property type="match status" value="1"/>
</dbReference>
<dbReference type="GO" id="GO:0005886">
    <property type="term" value="C:plasma membrane"/>
    <property type="evidence" value="ECO:0007669"/>
    <property type="project" value="TreeGrafter"/>
</dbReference>
<dbReference type="InterPro" id="IPR024079">
    <property type="entry name" value="MetalloPept_cat_dom_sf"/>
</dbReference>
<dbReference type="VEuPathDB" id="VectorBase:LDEU009581"/>
<dbReference type="Pfam" id="PF01431">
    <property type="entry name" value="Peptidase_M13"/>
    <property type="match status" value="1"/>
</dbReference>
<dbReference type="OrthoDB" id="6475849at2759"/>
<dbReference type="AlphaFoldDB" id="A0A443S4H8"/>
<dbReference type="STRING" id="299467.A0A443S4H8"/>